<dbReference type="InterPro" id="IPR005358">
    <property type="entry name" value="Puta_zinc/iron-chelating_dom"/>
</dbReference>
<evidence type="ECO:0000313" key="2">
    <source>
        <dbReference type="Proteomes" id="UP000318017"/>
    </source>
</evidence>
<gene>
    <name evidence="1" type="ORF">Q31a_49780</name>
</gene>
<dbReference type="KEGG" id="ahel:Q31a_49780"/>
<keyword evidence="1" id="KW-0282">Flagellum</keyword>
<evidence type="ECO:0000313" key="1">
    <source>
        <dbReference type="EMBL" id="QDV26604.1"/>
    </source>
</evidence>
<name>A0A518GDC8_9BACT</name>
<organism evidence="1 2">
    <name type="scientific">Aureliella helgolandensis</name>
    <dbReference type="NCBI Taxonomy" id="2527968"/>
    <lineage>
        <taxon>Bacteria</taxon>
        <taxon>Pseudomonadati</taxon>
        <taxon>Planctomycetota</taxon>
        <taxon>Planctomycetia</taxon>
        <taxon>Pirellulales</taxon>
        <taxon>Pirellulaceae</taxon>
        <taxon>Aureliella</taxon>
    </lineage>
</organism>
<dbReference type="Pfam" id="PF03692">
    <property type="entry name" value="CxxCxxCC"/>
    <property type="match status" value="1"/>
</dbReference>
<keyword evidence="1" id="KW-0966">Cell projection</keyword>
<dbReference type="PANTHER" id="PTHR35866:SF1">
    <property type="entry name" value="YKGJ FAMILY CYSTEINE CLUSTER PROTEIN"/>
    <property type="match status" value="1"/>
</dbReference>
<sequence length="143" mass="16423">MSRIVAAKDPWYKDGLSFECTQCGGCCSGAPGAVWVDNREVKAMADRLEMEESQFRHQFVRSIEGRESLVEYPDGDCIFLDPETRGCLVYEVRPIQCQTWPFWDSNLKSKRAWNETCRICPGSGVGKLYPLDKIEHARLRREL</sequence>
<keyword evidence="1" id="KW-0969">Cilium</keyword>
<reference evidence="1 2" key="1">
    <citation type="submission" date="2019-02" db="EMBL/GenBank/DDBJ databases">
        <title>Deep-cultivation of Planctomycetes and their phenomic and genomic characterization uncovers novel biology.</title>
        <authorList>
            <person name="Wiegand S."/>
            <person name="Jogler M."/>
            <person name="Boedeker C."/>
            <person name="Pinto D."/>
            <person name="Vollmers J."/>
            <person name="Rivas-Marin E."/>
            <person name="Kohn T."/>
            <person name="Peeters S.H."/>
            <person name="Heuer A."/>
            <person name="Rast P."/>
            <person name="Oberbeckmann S."/>
            <person name="Bunk B."/>
            <person name="Jeske O."/>
            <person name="Meyerdierks A."/>
            <person name="Storesund J.E."/>
            <person name="Kallscheuer N."/>
            <person name="Luecker S."/>
            <person name="Lage O.M."/>
            <person name="Pohl T."/>
            <person name="Merkel B.J."/>
            <person name="Hornburger P."/>
            <person name="Mueller R.-W."/>
            <person name="Bruemmer F."/>
            <person name="Labrenz M."/>
            <person name="Spormann A.M."/>
            <person name="Op den Camp H."/>
            <person name="Overmann J."/>
            <person name="Amann R."/>
            <person name="Jetten M.S.M."/>
            <person name="Mascher T."/>
            <person name="Medema M.H."/>
            <person name="Devos D.P."/>
            <person name="Kaster A.-K."/>
            <person name="Ovreas L."/>
            <person name="Rohde M."/>
            <person name="Galperin M.Y."/>
            <person name="Jogler C."/>
        </authorList>
    </citation>
    <scope>NUCLEOTIDE SEQUENCE [LARGE SCALE GENOMIC DNA]</scope>
    <source>
        <strain evidence="1 2">Q31a</strain>
    </source>
</reference>
<keyword evidence="1" id="KW-0489">Methyltransferase</keyword>
<dbReference type="EMBL" id="CP036298">
    <property type="protein sequence ID" value="QDV26604.1"/>
    <property type="molecule type" value="Genomic_DNA"/>
</dbReference>
<keyword evidence="2" id="KW-1185">Reference proteome</keyword>
<dbReference type="OrthoDB" id="9810361at2"/>
<accession>A0A518GDC8</accession>
<keyword evidence="1" id="KW-0808">Transferase</keyword>
<protein>
    <submittedName>
        <fullName evidence="1">Flagellin N-methylase</fullName>
    </submittedName>
</protein>
<proteinExistence type="predicted"/>
<dbReference type="AlphaFoldDB" id="A0A518GDC8"/>
<dbReference type="PANTHER" id="PTHR35866">
    <property type="entry name" value="PUTATIVE-RELATED"/>
    <property type="match status" value="1"/>
</dbReference>
<dbReference type="RefSeq" id="WP_145082844.1">
    <property type="nucleotide sequence ID" value="NZ_CP036298.1"/>
</dbReference>
<dbReference type="Proteomes" id="UP000318017">
    <property type="component" value="Chromosome"/>
</dbReference>
<dbReference type="GO" id="GO:0008168">
    <property type="term" value="F:methyltransferase activity"/>
    <property type="evidence" value="ECO:0007669"/>
    <property type="project" value="UniProtKB-KW"/>
</dbReference>
<dbReference type="GO" id="GO:0032259">
    <property type="term" value="P:methylation"/>
    <property type="evidence" value="ECO:0007669"/>
    <property type="project" value="UniProtKB-KW"/>
</dbReference>